<dbReference type="Pfam" id="PF00005">
    <property type="entry name" value="ABC_tran"/>
    <property type="match status" value="1"/>
</dbReference>
<name>K8ES77_9CHLO</name>
<dbReference type="GO" id="GO:0016887">
    <property type="term" value="F:ATP hydrolysis activity"/>
    <property type="evidence" value="ECO:0007669"/>
    <property type="project" value="InterPro"/>
</dbReference>
<reference evidence="5 6" key="1">
    <citation type="submission" date="2011-10" db="EMBL/GenBank/DDBJ databases">
        <authorList>
            <person name="Genoscope - CEA"/>
        </authorList>
    </citation>
    <scope>NUCLEOTIDE SEQUENCE [LARGE SCALE GENOMIC DNA]</scope>
    <source>
        <strain evidence="5 6">RCC 1105</strain>
    </source>
</reference>
<dbReference type="PANTHER" id="PTHR43514">
    <property type="entry name" value="ABC TRANSPORTER I FAMILY MEMBER 10"/>
    <property type="match status" value="1"/>
</dbReference>
<dbReference type="InterPro" id="IPR050334">
    <property type="entry name" value="Molybdenum_import_ModC"/>
</dbReference>
<dbReference type="GO" id="GO:0016020">
    <property type="term" value="C:membrane"/>
    <property type="evidence" value="ECO:0007669"/>
    <property type="project" value="InterPro"/>
</dbReference>
<evidence type="ECO:0000313" key="5">
    <source>
        <dbReference type="EMBL" id="CCO15280.1"/>
    </source>
</evidence>
<organism evidence="5 6">
    <name type="scientific">Bathycoccus prasinos</name>
    <dbReference type="NCBI Taxonomy" id="41875"/>
    <lineage>
        <taxon>Eukaryota</taxon>
        <taxon>Viridiplantae</taxon>
        <taxon>Chlorophyta</taxon>
        <taxon>Mamiellophyceae</taxon>
        <taxon>Mamiellales</taxon>
        <taxon>Bathycoccaceae</taxon>
        <taxon>Bathycoccus</taxon>
    </lineage>
</organism>
<evidence type="ECO:0000256" key="1">
    <source>
        <dbReference type="ARBA" id="ARBA00022448"/>
    </source>
</evidence>
<dbReference type="Gene3D" id="3.40.50.300">
    <property type="entry name" value="P-loop containing nucleotide triphosphate hydrolases"/>
    <property type="match status" value="1"/>
</dbReference>
<dbReference type="eggNOG" id="KOG0055">
    <property type="taxonomic scope" value="Eukaryota"/>
</dbReference>
<dbReference type="RefSeq" id="XP_007515040.1">
    <property type="nucleotide sequence ID" value="XM_007514978.1"/>
</dbReference>
<dbReference type="Proteomes" id="UP000198341">
    <property type="component" value="Chromosome 2"/>
</dbReference>
<evidence type="ECO:0000313" key="6">
    <source>
        <dbReference type="Proteomes" id="UP000198341"/>
    </source>
</evidence>
<dbReference type="PANTHER" id="PTHR43514:SF4">
    <property type="entry name" value="ABC TRANSPORTER I FAMILY MEMBER 10"/>
    <property type="match status" value="1"/>
</dbReference>
<dbReference type="KEGG" id="bpg:Bathy02g05800"/>
<dbReference type="GO" id="GO:0055085">
    <property type="term" value="P:transmembrane transport"/>
    <property type="evidence" value="ECO:0007669"/>
    <property type="project" value="InterPro"/>
</dbReference>
<gene>
    <name evidence="5" type="ORF">Bathy02g05800</name>
</gene>
<dbReference type="InterPro" id="IPR017871">
    <property type="entry name" value="ABC_transporter-like_CS"/>
</dbReference>
<protein>
    <submittedName>
        <fullName evidence="5">ABC transporter-like protein</fullName>
    </submittedName>
</protein>
<dbReference type="InterPro" id="IPR015856">
    <property type="entry name" value="ABC_transpr_CbiO/EcfA_su"/>
</dbReference>
<keyword evidence="2" id="KW-0547">Nucleotide-binding</keyword>
<dbReference type="EMBL" id="FO082277">
    <property type="protein sequence ID" value="CCO15280.1"/>
    <property type="molecule type" value="Genomic_DNA"/>
</dbReference>
<evidence type="ECO:0000256" key="3">
    <source>
        <dbReference type="ARBA" id="ARBA00022840"/>
    </source>
</evidence>
<dbReference type="AlphaFoldDB" id="K8ES77"/>
<evidence type="ECO:0000259" key="4">
    <source>
        <dbReference type="PROSITE" id="PS50893"/>
    </source>
</evidence>
<dbReference type="GO" id="GO:0009941">
    <property type="term" value="C:chloroplast envelope"/>
    <property type="evidence" value="ECO:0007669"/>
    <property type="project" value="TreeGrafter"/>
</dbReference>
<dbReference type="STRING" id="41875.K8ES77"/>
<dbReference type="PROSITE" id="PS50893">
    <property type="entry name" value="ABC_TRANSPORTER_2"/>
    <property type="match status" value="1"/>
</dbReference>
<feature type="domain" description="ABC transporter" evidence="4">
    <location>
        <begin position="65"/>
        <end position="340"/>
    </location>
</feature>
<dbReference type="OrthoDB" id="6500128at2759"/>
<dbReference type="SUPFAM" id="SSF52540">
    <property type="entry name" value="P-loop containing nucleoside triphosphate hydrolases"/>
    <property type="match status" value="1"/>
</dbReference>
<keyword evidence="1" id="KW-0813">Transport</keyword>
<dbReference type="CDD" id="cd03225">
    <property type="entry name" value="ABC_cobalt_CbiO_domain1"/>
    <property type="match status" value="1"/>
</dbReference>
<sequence length="352" mass="39255">MKVSTSLSNDHLFFTSGFVMRSNNTSIHFDRRSETHGKGFWGTRTPLRAKKTVSNEEEDDSIYGVDVEDLVVKYANNTSSFEDAENNAALRGVTLKIPRGALFMILGPNGSGKSTLLRTLAGLTNTEEIKSGYARVNEPRAFVFQNPDHQVIMPTVAHDVAFGLRRKQNKRGGTSSSPRLSNEEIEKKVRETLKMVNMLKVDLDNEEDDENEDVDDSNERYENALNRQVSTLSGGQKQRVAIAGALVEDPKTLLLDELTTFLDEADQRSVLKAVKNVLKTSNEKGKDAKDKVTAVWVTHRLEELKEADLAAYIENGQVVAFGGPDVIQKCIAEKQANRRREEARIRRGNISS</sequence>
<dbReference type="GO" id="GO:0005524">
    <property type="term" value="F:ATP binding"/>
    <property type="evidence" value="ECO:0007669"/>
    <property type="project" value="UniProtKB-KW"/>
</dbReference>
<proteinExistence type="predicted"/>
<keyword evidence="6" id="KW-1185">Reference proteome</keyword>
<dbReference type="InterPro" id="IPR003593">
    <property type="entry name" value="AAA+_ATPase"/>
</dbReference>
<dbReference type="PROSITE" id="PS00211">
    <property type="entry name" value="ABC_TRANSPORTER_1"/>
    <property type="match status" value="1"/>
</dbReference>
<dbReference type="GeneID" id="19017695"/>
<accession>K8ES77</accession>
<dbReference type="InterPro" id="IPR027417">
    <property type="entry name" value="P-loop_NTPase"/>
</dbReference>
<dbReference type="SMART" id="SM00382">
    <property type="entry name" value="AAA"/>
    <property type="match status" value="1"/>
</dbReference>
<keyword evidence="3" id="KW-0067">ATP-binding</keyword>
<evidence type="ECO:0000256" key="2">
    <source>
        <dbReference type="ARBA" id="ARBA00022741"/>
    </source>
</evidence>
<dbReference type="InterPro" id="IPR003439">
    <property type="entry name" value="ABC_transporter-like_ATP-bd"/>
</dbReference>